<reference evidence="1 2" key="1">
    <citation type="submission" date="2019-03" db="EMBL/GenBank/DDBJ databases">
        <title>Root nodule microbial communities of legume samples collected from USA, Mexico and Botswana.</title>
        <authorList>
            <person name="Hirsch A."/>
        </authorList>
    </citation>
    <scope>NUCLEOTIDE SEQUENCE [LARGE SCALE GENOMIC DNA]</scope>
    <source>
        <strain evidence="1 2">55</strain>
    </source>
</reference>
<protein>
    <submittedName>
        <fullName evidence="1">Uncharacterized protein</fullName>
    </submittedName>
</protein>
<dbReference type="Gene3D" id="3.90.1150.200">
    <property type="match status" value="1"/>
</dbReference>
<comment type="caution">
    <text evidence="1">The sequence shown here is derived from an EMBL/GenBank/DDBJ whole genome shotgun (WGS) entry which is preliminary data.</text>
</comment>
<organism evidence="1 2">
    <name type="scientific">Dietzia cinnamea</name>
    <dbReference type="NCBI Taxonomy" id="321318"/>
    <lineage>
        <taxon>Bacteria</taxon>
        <taxon>Bacillati</taxon>
        <taxon>Actinomycetota</taxon>
        <taxon>Actinomycetes</taxon>
        <taxon>Mycobacteriales</taxon>
        <taxon>Dietziaceae</taxon>
        <taxon>Dietzia</taxon>
    </lineage>
</organism>
<evidence type="ECO:0000313" key="1">
    <source>
        <dbReference type="EMBL" id="TCW20519.1"/>
    </source>
</evidence>
<evidence type="ECO:0000313" key="2">
    <source>
        <dbReference type="Proteomes" id="UP000295805"/>
    </source>
</evidence>
<dbReference type="EMBL" id="SMCX01000032">
    <property type="protein sequence ID" value="TCW20519.1"/>
    <property type="molecule type" value="Genomic_DNA"/>
</dbReference>
<accession>A0A4R3ZMC9</accession>
<dbReference type="SUPFAM" id="SSF159888">
    <property type="entry name" value="YdhG-like"/>
    <property type="match status" value="1"/>
</dbReference>
<gene>
    <name evidence="1" type="ORF">EDD19_13216</name>
</gene>
<name>A0A4R3ZMC9_9ACTN</name>
<proteinExistence type="predicted"/>
<dbReference type="AlphaFoldDB" id="A0A4R3ZMC9"/>
<sequence>MMFITEYGVILFMFSGHKAHASMAFTPSTKAAFEAELTRYRTGKSTVALPYGTPPPHPLLTRMIEYRVREHEHDGVNWM</sequence>
<dbReference type="Proteomes" id="UP000295805">
    <property type="component" value="Unassembled WGS sequence"/>
</dbReference>